<sequence>MLNKQDLAQCEKQLLDRKAIIEQKNEEFGLEFEFIKESMSELSNYDNHPGDQGTELFERQKDLALNSHYKTELEAINHALSLISSGNYGICTECGKAIDPERLLAMPTSTTCVNHTEERQVKHRPIEEEILNPNIDEEELENEDQTMFDGEDAWQSVEMYGSSDGPSDFYEDKEYYNDMFYNGNEMIGNVEELEGFLLTDMNGEYIGVNGEHEFYEDYLDEEDIGSIISPEKY</sequence>
<dbReference type="EMBL" id="JACHON010000001">
    <property type="protein sequence ID" value="MBB6511275.1"/>
    <property type="molecule type" value="Genomic_DNA"/>
</dbReference>
<organism evidence="6 7">
    <name type="scientific">Gracilibacillus halotolerans</name>
    <dbReference type="NCBI Taxonomy" id="74386"/>
    <lineage>
        <taxon>Bacteria</taxon>
        <taxon>Bacillati</taxon>
        <taxon>Bacillota</taxon>
        <taxon>Bacilli</taxon>
        <taxon>Bacillales</taxon>
        <taxon>Bacillaceae</taxon>
        <taxon>Gracilibacillus</taxon>
    </lineage>
</organism>
<dbReference type="RefSeq" id="WP_184243328.1">
    <property type="nucleotide sequence ID" value="NZ_BAAACU010000020.1"/>
</dbReference>
<evidence type="ECO:0000256" key="1">
    <source>
        <dbReference type="ARBA" id="ARBA00022723"/>
    </source>
</evidence>
<evidence type="ECO:0000313" key="6">
    <source>
        <dbReference type="EMBL" id="MBB6511275.1"/>
    </source>
</evidence>
<dbReference type="Pfam" id="PF01258">
    <property type="entry name" value="zf-dskA_traR"/>
    <property type="match status" value="1"/>
</dbReference>
<dbReference type="Gene3D" id="1.20.120.910">
    <property type="entry name" value="DksA, coiled-coil domain"/>
    <property type="match status" value="1"/>
</dbReference>
<dbReference type="InterPro" id="IPR037187">
    <property type="entry name" value="DnaK_N"/>
</dbReference>
<evidence type="ECO:0000259" key="5">
    <source>
        <dbReference type="Pfam" id="PF01258"/>
    </source>
</evidence>
<comment type="caution">
    <text evidence="6">The sequence shown here is derived from an EMBL/GenBank/DDBJ whole genome shotgun (WGS) entry which is preliminary data.</text>
</comment>
<evidence type="ECO:0000256" key="2">
    <source>
        <dbReference type="ARBA" id="ARBA00022771"/>
    </source>
</evidence>
<evidence type="ECO:0000313" key="7">
    <source>
        <dbReference type="Proteomes" id="UP000572212"/>
    </source>
</evidence>
<proteinExistence type="predicted"/>
<dbReference type="SUPFAM" id="SSF109635">
    <property type="entry name" value="DnaK suppressor protein DksA, alpha-hairpin domain"/>
    <property type="match status" value="1"/>
</dbReference>
<accession>A0A841RJA7</accession>
<dbReference type="NCBIfam" id="TIGR02890">
    <property type="entry name" value="bacill_yteA"/>
    <property type="match status" value="1"/>
</dbReference>
<dbReference type="InterPro" id="IPR014240">
    <property type="entry name" value="YteA"/>
</dbReference>
<feature type="zinc finger region" description="dksA C4-type" evidence="4">
    <location>
        <begin position="91"/>
        <end position="115"/>
    </location>
</feature>
<dbReference type="PANTHER" id="PTHR33823">
    <property type="entry name" value="RNA POLYMERASE-BINDING TRANSCRIPTION FACTOR DKSA-RELATED"/>
    <property type="match status" value="1"/>
</dbReference>
<feature type="domain" description="Zinc finger DksA/TraR C4-type" evidence="5">
    <location>
        <begin position="86"/>
        <end position="114"/>
    </location>
</feature>
<protein>
    <submittedName>
        <fullName evidence="6">YteA family regulatory protein</fullName>
    </submittedName>
</protein>
<keyword evidence="2" id="KW-0863">Zinc-finger</keyword>
<gene>
    <name evidence="6" type="ORF">GGQ92_000042</name>
</gene>
<keyword evidence="7" id="KW-1185">Reference proteome</keyword>
<reference evidence="6 7" key="1">
    <citation type="submission" date="2020-08" db="EMBL/GenBank/DDBJ databases">
        <title>Genomic Encyclopedia of Type Strains, Phase IV (KMG-IV): sequencing the most valuable type-strain genomes for metagenomic binning, comparative biology and taxonomic classification.</title>
        <authorList>
            <person name="Goeker M."/>
        </authorList>
    </citation>
    <scope>NUCLEOTIDE SEQUENCE [LARGE SCALE GENOMIC DNA]</scope>
    <source>
        <strain evidence="6 7">DSM 11805</strain>
    </source>
</reference>
<dbReference type="PROSITE" id="PS51128">
    <property type="entry name" value="ZF_DKSA_2"/>
    <property type="match status" value="1"/>
</dbReference>
<evidence type="ECO:0000256" key="3">
    <source>
        <dbReference type="ARBA" id="ARBA00022833"/>
    </source>
</evidence>
<dbReference type="Proteomes" id="UP000572212">
    <property type="component" value="Unassembled WGS sequence"/>
</dbReference>
<evidence type="ECO:0000256" key="4">
    <source>
        <dbReference type="PROSITE-ProRule" id="PRU00510"/>
    </source>
</evidence>
<dbReference type="InterPro" id="IPR000962">
    <property type="entry name" value="Znf_DskA_TraR"/>
</dbReference>
<keyword evidence="1" id="KW-0479">Metal-binding</keyword>
<dbReference type="GO" id="GO:0008270">
    <property type="term" value="F:zinc ion binding"/>
    <property type="evidence" value="ECO:0007669"/>
    <property type="project" value="UniProtKB-KW"/>
</dbReference>
<keyword evidence="3" id="KW-0862">Zinc</keyword>
<dbReference type="PANTHER" id="PTHR33823:SF4">
    <property type="entry name" value="GENERAL STRESS PROTEIN 16O"/>
    <property type="match status" value="1"/>
</dbReference>
<name>A0A841RJA7_9BACI</name>
<dbReference type="AlphaFoldDB" id="A0A841RJA7"/>
<dbReference type="SUPFAM" id="SSF57716">
    <property type="entry name" value="Glucocorticoid receptor-like (DNA-binding domain)"/>
    <property type="match status" value="1"/>
</dbReference>